<name>A0A139IHW7_9PEZI</name>
<dbReference type="PANTHER" id="PTHR36195">
    <property type="entry name" value="DOMAIN PROTEIN, PUTATIVE (AFU_ORTHOLOGUE AFUA_5G01990)-RELATED-RELATED"/>
    <property type="match status" value="1"/>
</dbReference>
<dbReference type="InterPro" id="IPR020835">
    <property type="entry name" value="Catalase_sf"/>
</dbReference>
<dbReference type="AlphaFoldDB" id="A0A139IHW7"/>
<evidence type="ECO:0008006" key="4">
    <source>
        <dbReference type="Google" id="ProtNLM"/>
    </source>
</evidence>
<sequence>MHPAATLLRDGGWSFSRSLLETGRGVVRQDGALAVEWGWTLVVARTQEHLRKRRELRSSNDDKITASIPDRSKMGSTGEKCIKWDAPGVEVIQPGEKEKIWEVSEQFKRMQMMNFNEHHHCLRGTHLKTQGCVIGKFVVNDNLPPHLAQGMFAKPGTYDCIMRYSSLTPKLVPDPVPAPRGIGIKVFGVEGEKIWGEDKKTQDFTMNNYPVLELRTPVATCEIADSLEKNWNDIPKFAEYLGTRKDAEVACMPANLPQQYMVAMNEWSQSAYRHGDYVAKYAVFPKGEEQLKLVDERIPDDAAINIISQHNRAFHQKHKVTYSFCAQMLQNLDEQPVDDIGVIWDEKKYPFEELGTLEFDPQDSWLPEFRVWWDDRITCNGWHGLKAHQPLGSTNRMRRVVYAESRKLRTRVNGFKDYIEPSSLMEVPAPIPAIYQFINPEAGQKVTYSEDIHVA</sequence>
<dbReference type="Proteomes" id="UP000073492">
    <property type="component" value="Unassembled WGS sequence"/>
</dbReference>
<dbReference type="GO" id="GO:0020037">
    <property type="term" value="F:heme binding"/>
    <property type="evidence" value="ECO:0007669"/>
    <property type="project" value="InterPro"/>
</dbReference>
<dbReference type="STRING" id="113226.A0A139IHW7"/>
<organism evidence="2 3">
    <name type="scientific">Pseudocercospora musae</name>
    <dbReference type="NCBI Taxonomy" id="113226"/>
    <lineage>
        <taxon>Eukaryota</taxon>
        <taxon>Fungi</taxon>
        <taxon>Dikarya</taxon>
        <taxon>Ascomycota</taxon>
        <taxon>Pezizomycotina</taxon>
        <taxon>Dothideomycetes</taxon>
        <taxon>Dothideomycetidae</taxon>
        <taxon>Mycosphaerellales</taxon>
        <taxon>Mycosphaerellaceae</taxon>
        <taxon>Pseudocercospora</taxon>
    </lineage>
</organism>
<keyword evidence="3" id="KW-1185">Reference proteome</keyword>
<accession>A0A139IHW7</accession>
<dbReference type="PANTHER" id="PTHR36195:SF4">
    <property type="entry name" value="DOMAIN PROTEIN, PUTATIVE (AFU_ORTHOLOGUE AFUA_5G01990)-RELATED"/>
    <property type="match status" value="1"/>
</dbReference>
<evidence type="ECO:0000313" key="3">
    <source>
        <dbReference type="Proteomes" id="UP000073492"/>
    </source>
</evidence>
<evidence type="ECO:0000313" key="2">
    <source>
        <dbReference type="EMBL" id="KXT14185.1"/>
    </source>
</evidence>
<dbReference type="EMBL" id="LFZO01000091">
    <property type="protein sequence ID" value="KXT14185.1"/>
    <property type="molecule type" value="Genomic_DNA"/>
</dbReference>
<comment type="caution">
    <text evidence="2">The sequence shown here is derived from an EMBL/GenBank/DDBJ whole genome shotgun (WGS) entry which is preliminary data.</text>
</comment>
<protein>
    <recommendedName>
        <fullName evidence="4">Catalase core domain-containing protein</fullName>
    </recommendedName>
</protein>
<proteinExistence type="predicted"/>
<dbReference type="Gene3D" id="2.40.180.10">
    <property type="entry name" value="Catalase core domain"/>
    <property type="match status" value="1"/>
</dbReference>
<evidence type="ECO:0000256" key="1">
    <source>
        <dbReference type="SAM" id="MobiDB-lite"/>
    </source>
</evidence>
<reference evidence="2 3" key="1">
    <citation type="submission" date="2015-07" db="EMBL/GenBank/DDBJ databases">
        <title>Comparative genomics of the Sigatoka disease complex on banana suggests a link between parallel evolutionary changes in Pseudocercospora fijiensis and Pseudocercospora eumusae and increased virulence on the banana host.</title>
        <authorList>
            <person name="Chang T.-C."/>
            <person name="Salvucci A."/>
            <person name="Crous P.W."/>
            <person name="Stergiopoulos I."/>
        </authorList>
    </citation>
    <scope>NUCLEOTIDE SEQUENCE [LARGE SCALE GENOMIC DNA]</scope>
    <source>
        <strain evidence="2 3">CBS 116634</strain>
    </source>
</reference>
<dbReference type="CDD" id="cd08152">
    <property type="entry name" value="y4iL_like"/>
    <property type="match status" value="1"/>
</dbReference>
<dbReference type="SUPFAM" id="SSF56634">
    <property type="entry name" value="Heme-dependent catalase-like"/>
    <property type="match status" value="1"/>
</dbReference>
<dbReference type="OrthoDB" id="3358373at2759"/>
<gene>
    <name evidence="2" type="ORF">AC579_2464</name>
</gene>
<feature type="region of interest" description="Disordered" evidence="1">
    <location>
        <begin position="54"/>
        <end position="79"/>
    </location>
</feature>